<dbReference type="PANTHER" id="PTHR28604:SF2">
    <property type="entry name" value="RIKEN CDNA 2610028H24 GENE"/>
    <property type="match status" value="1"/>
</dbReference>
<accession>A0A9W3FGE1</accession>
<evidence type="ECO:0000313" key="2">
    <source>
        <dbReference type="RefSeq" id="XP_045359942.1"/>
    </source>
</evidence>
<sequence length="232" mass="25636">MGEEAQETPEQLRLDFPMREVDIPMNSPICHIWAVVELHGVTVYLTPLLPPATPSGALGPGWAPHTEQVPETCVLEQKLEQERNGDEPESALRRARKRREALLQRFWEQHLLEEVAQACARRGLNRGARGSALPQEVPSMGVYPAASLPPSALELPRIIQPSAPPPPAVIIQQLPQQPLIAQLPPPQAFPTQRAGSIKEDVVELMLMQNAQMHQVLVQSLMLRALPPPPRAP</sequence>
<organism evidence="2">
    <name type="scientific">Camelus bactrianus</name>
    <name type="common">Bactrian camel</name>
    <dbReference type="NCBI Taxonomy" id="9837"/>
    <lineage>
        <taxon>Eukaryota</taxon>
        <taxon>Metazoa</taxon>
        <taxon>Chordata</taxon>
        <taxon>Craniata</taxon>
        <taxon>Vertebrata</taxon>
        <taxon>Euteleostomi</taxon>
        <taxon>Mammalia</taxon>
        <taxon>Eutheria</taxon>
        <taxon>Laurasiatheria</taxon>
        <taxon>Artiodactyla</taxon>
        <taxon>Tylopoda</taxon>
        <taxon>Camelidae</taxon>
        <taxon>Camelus</taxon>
    </lineage>
</organism>
<dbReference type="InterPro" id="IPR027904">
    <property type="entry name" value="DUF4587"/>
</dbReference>
<dbReference type="AlphaFoldDB" id="A0A9W3FGE1"/>
<dbReference type="Pfam" id="PF15248">
    <property type="entry name" value="DUF4587"/>
    <property type="match status" value="1"/>
</dbReference>
<evidence type="ECO:0000259" key="1">
    <source>
        <dbReference type="Pfam" id="PF15248"/>
    </source>
</evidence>
<protein>
    <submittedName>
        <fullName evidence="2">Uncharacterized protein C21orf58 homolog</fullName>
    </submittedName>
</protein>
<name>A0A9W3FGE1_CAMBA</name>
<feature type="non-terminal residue" evidence="2">
    <location>
        <position position="232"/>
    </location>
</feature>
<dbReference type="InterPro" id="IPR038915">
    <property type="entry name" value="PRR29-like"/>
</dbReference>
<dbReference type="PANTHER" id="PTHR28604">
    <property type="match status" value="1"/>
</dbReference>
<gene>
    <name evidence="2" type="primary">CUNH21orf58</name>
</gene>
<dbReference type="CTD" id="101904609"/>
<dbReference type="RefSeq" id="XP_045359942.1">
    <property type="nucleotide sequence ID" value="XM_045503986.1"/>
</dbReference>
<reference evidence="2" key="1">
    <citation type="submission" date="2025-08" db="UniProtKB">
        <authorList>
            <consortium name="RefSeq"/>
        </authorList>
    </citation>
    <scope>IDENTIFICATION</scope>
</reference>
<feature type="domain" description="DUF4587" evidence="1">
    <location>
        <begin position="193"/>
        <end position="230"/>
    </location>
</feature>
<proteinExistence type="predicted"/>